<evidence type="ECO:0000313" key="3">
    <source>
        <dbReference type="Proteomes" id="UP001142325"/>
    </source>
</evidence>
<comment type="caution">
    <text evidence="2">The sequence shown here is derived from an EMBL/GenBank/DDBJ whole genome shotgun (WGS) entry which is preliminary data.</text>
</comment>
<dbReference type="InterPro" id="IPR043129">
    <property type="entry name" value="ATPase_NBD"/>
</dbReference>
<evidence type="ECO:0000313" key="2">
    <source>
        <dbReference type="EMBL" id="GLK00979.1"/>
    </source>
</evidence>
<keyword evidence="2" id="KW-0808">Transferase</keyword>
<sequence>MTVVLAIDAGGSHTRAACVDAKGTVLGWGRASGGNATSLGEGGVRAIETAARAAITEAAADASTLTAVLCAAGEAPVGRLGELAERLGMHDSSSWHPVGDALGAYFSGSSAPDGIVLIAGTGAIAARVQNAQVVSVVDGLGWLLGDAGSGFWIGREVVSAVAAAADGRGSPTALTEQVFSRIGGATACWSGVRTPDVAAILRAVYDRPPTALAEFAPLAFDAAAEDDAVAASIVSAAASHLATTIETARRGHENLPVVVSGSVLTEGMLRAGVCAGALLEVLQDADLRPATDGVVGAAILALRRRGVEVSEQLRVTIAEQVELRRA</sequence>
<gene>
    <name evidence="2" type="ORF">GCM10017596_06940</name>
</gene>
<accession>A0A9W6HRU9</accession>
<name>A0A9W6HRU9_9MICO</name>
<dbReference type="Proteomes" id="UP001142325">
    <property type="component" value="Unassembled WGS sequence"/>
</dbReference>
<dbReference type="Gene3D" id="3.30.420.40">
    <property type="match status" value="2"/>
</dbReference>
<dbReference type="PANTHER" id="PTHR43190">
    <property type="entry name" value="N-ACETYL-D-GLUCOSAMINE KINASE"/>
    <property type="match status" value="1"/>
</dbReference>
<protein>
    <submittedName>
        <fullName evidence="2">N-acetylglucosamine kinase</fullName>
    </submittedName>
</protein>
<keyword evidence="3" id="KW-1185">Reference proteome</keyword>
<dbReference type="AlphaFoldDB" id="A0A9W6HRU9"/>
<dbReference type="Pfam" id="PF01869">
    <property type="entry name" value="BcrAD_BadFG"/>
    <property type="match status" value="1"/>
</dbReference>
<dbReference type="EMBL" id="BSET01000001">
    <property type="protein sequence ID" value="GLK00979.1"/>
    <property type="molecule type" value="Genomic_DNA"/>
</dbReference>
<evidence type="ECO:0000259" key="1">
    <source>
        <dbReference type="Pfam" id="PF01869"/>
    </source>
</evidence>
<dbReference type="RefSeq" id="WP_204938651.1">
    <property type="nucleotide sequence ID" value="NZ_BAAAUM010000001.1"/>
</dbReference>
<reference evidence="2" key="1">
    <citation type="journal article" date="2014" name="Int. J. Syst. Evol. Microbiol.">
        <title>Complete genome sequence of Corynebacterium casei LMG S-19264T (=DSM 44701T), isolated from a smear-ripened cheese.</title>
        <authorList>
            <consortium name="US DOE Joint Genome Institute (JGI-PGF)"/>
            <person name="Walter F."/>
            <person name="Albersmeier A."/>
            <person name="Kalinowski J."/>
            <person name="Ruckert C."/>
        </authorList>
    </citation>
    <scope>NUCLEOTIDE SEQUENCE</scope>
    <source>
        <strain evidence="2">VKM Ac-1958</strain>
    </source>
</reference>
<organism evidence="2 3">
    <name type="scientific">Microbacterium keratanolyticum</name>
    <dbReference type="NCBI Taxonomy" id="67574"/>
    <lineage>
        <taxon>Bacteria</taxon>
        <taxon>Bacillati</taxon>
        <taxon>Actinomycetota</taxon>
        <taxon>Actinomycetes</taxon>
        <taxon>Micrococcales</taxon>
        <taxon>Microbacteriaceae</taxon>
        <taxon>Microbacterium</taxon>
    </lineage>
</organism>
<dbReference type="GO" id="GO:0016301">
    <property type="term" value="F:kinase activity"/>
    <property type="evidence" value="ECO:0007669"/>
    <property type="project" value="UniProtKB-KW"/>
</dbReference>
<proteinExistence type="predicted"/>
<dbReference type="PANTHER" id="PTHR43190:SF3">
    <property type="entry name" value="N-ACETYL-D-GLUCOSAMINE KINASE"/>
    <property type="match status" value="1"/>
</dbReference>
<dbReference type="SUPFAM" id="SSF53067">
    <property type="entry name" value="Actin-like ATPase domain"/>
    <property type="match status" value="2"/>
</dbReference>
<keyword evidence="2" id="KW-0418">Kinase</keyword>
<reference evidence="2" key="2">
    <citation type="submission" date="2023-01" db="EMBL/GenBank/DDBJ databases">
        <authorList>
            <person name="Sun Q."/>
            <person name="Evtushenko L."/>
        </authorList>
    </citation>
    <scope>NUCLEOTIDE SEQUENCE</scope>
    <source>
        <strain evidence="2">VKM Ac-1958</strain>
    </source>
</reference>
<feature type="domain" description="ATPase BadF/BadG/BcrA/BcrD type" evidence="1">
    <location>
        <begin position="7"/>
        <end position="301"/>
    </location>
</feature>
<dbReference type="InterPro" id="IPR002731">
    <property type="entry name" value="ATPase_BadF"/>
</dbReference>
<dbReference type="InterPro" id="IPR052519">
    <property type="entry name" value="Euk-type_GlcNAc_Kinase"/>
</dbReference>